<dbReference type="InterPro" id="IPR010401">
    <property type="entry name" value="AGL/Gdb1"/>
</dbReference>
<evidence type="ECO:0000313" key="4">
    <source>
        <dbReference type="Proteomes" id="UP000037175"/>
    </source>
</evidence>
<dbReference type="AlphaFoldDB" id="A0A0L6VZ85"/>
<dbReference type="GO" id="GO:0004134">
    <property type="term" value="F:4-alpha-glucanotransferase activity"/>
    <property type="evidence" value="ECO:0007669"/>
    <property type="project" value="InterPro"/>
</dbReference>
<dbReference type="InterPro" id="IPR008928">
    <property type="entry name" value="6-hairpin_glycosidase_sf"/>
</dbReference>
<feature type="domain" description="Glycogen debranching enzyme C-terminal" evidence="1">
    <location>
        <begin position="280"/>
        <end position="644"/>
    </location>
</feature>
<evidence type="ECO:0000259" key="1">
    <source>
        <dbReference type="Pfam" id="PF06202"/>
    </source>
</evidence>
<dbReference type="Gene3D" id="1.50.10.10">
    <property type="match status" value="1"/>
</dbReference>
<dbReference type="SUPFAM" id="SSF48208">
    <property type="entry name" value="Six-hairpin glycosidases"/>
    <property type="match status" value="1"/>
</dbReference>
<dbReference type="EMBL" id="LGTE01000031">
    <property type="protein sequence ID" value="KNZ68443.1"/>
    <property type="molecule type" value="Genomic_DNA"/>
</dbReference>
<dbReference type="InterPro" id="IPR006451">
    <property type="entry name" value="Glycogen_debranch_arc"/>
</dbReference>
<dbReference type="Pfam" id="PF06202">
    <property type="entry name" value="GDE_C"/>
    <property type="match status" value="1"/>
</dbReference>
<comment type="caution">
    <text evidence="3">The sequence shown here is derived from an EMBL/GenBank/DDBJ whole genome shotgun (WGS) entry which is preliminary data.</text>
</comment>
<dbReference type="Proteomes" id="UP000037175">
    <property type="component" value="Unassembled WGS sequence"/>
</dbReference>
<name>A0A0L6VZ85_9FIRM</name>
<keyword evidence="4" id="KW-1185">Reference proteome</keyword>
<dbReference type="GO" id="GO:0005980">
    <property type="term" value="P:glycogen catabolic process"/>
    <property type="evidence" value="ECO:0007669"/>
    <property type="project" value="InterPro"/>
</dbReference>
<dbReference type="InterPro" id="IPR024742">
    <property type="entry name" value="Glycogen_debranch_N"/>
</dbReference>
<evidence type="ECO:0000313" key="3">
    <source>
        <dbReference type="EMBL" id="KNZ68443.1"/>
    </source>
</evidence>
<dbReference type="RefSeq" id="WP_052218976.1">
    <property type="nucleotide sequence ID" value="NZ_LGTE01000031.1"/>
</dbReference>
<sequence length="659" mass="75125">MIFGRIEAGNVERGIYKNWIVTNGLGGFAAGTIIGANNSKYHGLLFAALRPPGERTLLLAKLEEEVLLRGKSYQLGANETATGVYPTGFKYIQTFELNPFPHFTYVVEDVMLEKYIFMVYGSNTTVVRYSVFCPDDTDFTLKITPFVNCRHYHHTVRKNDWPFHQVTRQNGTFIEAYPGAPRLHLYSDRAFYAKGPGYWFENIFYRTESRRGLDPWEDHYMPGSFLVNLKNGDSVSIIASTEEKEISNSLLKQVEAEKRLAQLVEKAGYHDEFAARLVLAADSFIVHRQSTQAKTIIAGYPWFTDWGRDAMIALPGLTLVTRRFEEAKEILRTFAKYCKDGLIPNMFPDEGMEPLYNTVDAPLWFFFAVYKYLQYTGDDEFVRDTIFPVLKEIIDHYQKGTHFNIHMDDDGLIAAGTEGTQLTWMDAKVGDWVVTPREGKPVEINALWFNALQVTALLARKYGEEARDYSSLSNKVRKNFVQVFWNEEGKYLYDVVKGDYKDAAIRPNQIFAVSLPFSLLDHSREAAVVKTVWRRLYCSYGLRSLAPGFPGYKGVYEGDVVARDAAYHQGTGWSWLIGHFITAYRKVNDYSAQSREVAQQFILPFKAHLREHGLGSISEIFDGDPPFRPKGCFSQAWGVAEVLRAYVEDVLEASQKGQS</sequence>
<evidence type="ECO:0000259" key="2">
    <source>
        <dbReference type="Pfam" id="PF12439"/>
    </source>
</evidence>
<reference evidence="4" key="1">
    <citation type="submission" date="2015-07" db="EMBL/GenBank/DDBJ databases">
        <title>Complete Genome of Thermincola ferriacetica strain Z-0001T.</title>
        <authorList>
            <person name="Lusk B."/>
            <person name="Badalamenti J.P."/>
            <person name="Parameswaran P."/>
            <person name="Bond D.R."/>
            <person name="Torres C.I."/>
        </authorList>
    </citation>
    <scope>NUCLEOTIDE SEQUENCE [LARGE SCALE GENOMIC DNA]</scope>
    <source>
        <strain evidence="4">Z-0001</strain>
    </source>
</reference>
<dbReference type="InterPro" id="IPR012341">
    <property type="entry name" value="6hp_glycosidase-like_sf"/>
</dbReference>
<dbReference type="PANTHER" id="PTHR10569:SF2">
    <property type="entry name" value="GLYCOGEN DEBRANCHING ENZYME"/>
    <property type="match status" value="1"/>
</dbReference>
<dbReference type="FunFam" id="1.50.10.10:FF:000073">
    <property type="entry name" value="Glycogen debranching enzyme, hypothetical (TreX-like)"/>
    <property type="match status" value="1"/>
</dbReference>
<dbReference type="InterPro" id="IPR032790">
    <property type="entry name" value="GDE_C"/>
</dbReference>
<organism evidence="3 4">
    <name type="scientific">Thermincola ferriacetica</name>
    <dbReference type="NCBI Taxonomy" id="281456"/>
    <lineage>
        <taxon>Bacteria</taxon>
        <taxon>Bacillati</taxon>
        <taxon>Bacillota</taxon>
        <taxon>Clostridia</taxon>
        <taxon>Eubacteriales</taxon>
        <taxon>Thermincolaceae</taxon>
        <taxon>Thermincola</taxon>
    </lineage>
</organism>
<dbReference type="GO" id="GO:0004135">
    <property type="term" value="F:amylo-alpha-1,6-glucosidase activity"/>
    <property type="evidence" value="ECO:0007669"/>
    <property type="project" value="InterPro"/>
</dbReference>
<dbReference type="Pfam" id="PF12439">
    <property type="entry name" value="GDE_N"/>
    <property type="match status" value="1"/>
</dbReference>
<feature type="domain" description="Glycogen debranching enzyme bacterial and archaeal type N-terminal" evidence="2">
    <location>
        <begin position="17"/>
        <end position="235"/>
    </location>
</feature>
<dbReference type="PANTHER" id="PTHR10569">
    <property type="entry name" value="GLYCOGEN DEBRANCHING ENZYME"/>
    <property type="match status" value="1"/>
</dbReference>
<dbReference type="NCBIfam" id="TIGR01561">
    <property type="entry name" value="gde_arch"/>
    <property type="match status" value="1"/>
</dbReference>
<gene>
    <name evidence="3" type="ORF">Tfer_3021</name>
</gene>
<proteinExistence type="predicted"/>
<protein>
    <submittedName>
        <fullName evidence="3">Glycogen debranching protein</fullName>
    </submittedName>
</protein>
<accession>A0A0L6VZ85</accession>
<dbReference type="PATRIC" id="fig|281456.6.peg.3161"/>